<keyword evidence="6" id="KW-1185">Reference proteome</keyword>
<dbReference type="CDD" id="cd11887">
    <property type="entry name" value="SH3_Bbc1"/>
    <property type="match status" value="1"/>
</dbReference>
<feature type="domain" description="SH3" evidence="4">
    <location>
        <begin position="2"/>
        <end position="66"/>
    </location>
</feature>
<dbReference type="OrthoDB" id="207120at2759"/>
<dbReference type="SUPFAM" id="SSF50044">
    <property type="entry name" value="SH3-domain"/>
    <property type="match status" value="1"/>
</dbReference>
<proteinExistence type="predicted"/>
<comment type="caution">
    <text evidence="5">The sequence shown here is derived from an EMBL/GenBank/DDBJ whole genome shotgun (WGS) entry which is preliminary data.</text>
</comment>
<accession>A0A8H4LBN9</accession>
<dbReference type="SMART" id="SM00326">
    <property type="entry name" value="SH3"/>
    <property type="match status" value="1"/>
</dbReference>
<dbReference type="Pfam" id="PF00018">
    <property type="entry name" value="SH3_1"/>
    <property type="match status" value="1"/>
</dbReference>
<dbReference type="InterPro" id="IPR001452">
    <property type="entry name" value="SH3_domain"/>
</dbReference>
<gene>
    <name evidence="5" type="ORF">FALBO_8527</name>
</gene>
<organism evidence="5 6">
    <name type="scientific">Fusarium albosuccineum</name>
    <dbReference type="NCBI Taxonomy" id="1237068"/>
    <lineage>
        <taxon>Eukaryota</taxon>
        <taxon>Fungi</taxon>
        <taxon>Dikarya</taxon>
        <taxon>Ascomycota</taxon>
        <taxon>Pezizomycotina</taxon>
        <taxon>Sordariomycetes</taxon>
        <taxon>Hypocreomycetidae</taxon>
        <taxon>Hypocreales</taxon>
        <taxon>Nectriaceae</taxon>
        <taxon>Fusarium</taxon>
        <taxon>Fusarium decemcellulare species complex</taxon>
    </lineage>
</organism>
<evidence type="ECO:0000256" key="2">
    <source>
        <dbReference type="PROSITE-ProRule" id="PRU00192"/>
    </source>
</evidence>
<dbReference type="PROSITE" id="PS50002">
    <property type="entry name" value="SH3"/>
    <property type="match status" value="1"/>
</dbReference>
<feature type="region of interest" description="Disordered" evidence="3">
    <location>
        <begin position="62"/>
        <end position="99"/>
    </location>
</feature>
<evidence type="ECO:0000256" key="3">
    <source>
        <dbReference type="SAM" id="MobiDB-lite"/>
    </source>
</evidence>
<reference evidence="5 6" key="1">
    <citation type="submission" date="2020-01" db="EMBL/GenBank/DDBJ databases">
        <title>Identification and distribution of gene clusters putatively required for synthesis of sphingolipid metabolism inhibitors in phylogenetically diverse species of the filamentous fungus Fusarium.</title>
        <authorList>
            <person name="Kim H.-S."/>
            <person name="Busman M."/>
            <person name="Brown D.W."/>
            <person name="Divon H."/>
            <person name="Uhlig S."/>
            <person name="Proctor R.H."/>
        </authorList>
    </citation>
    <scope>NUCLEOTIDE SEQUENCE [LARGE SCALE GENOMIC DNA]</scope>
    <source>
        <strain evidence="5 6">NRRL 20459</strain>
    </source>
</reference>
<dbReference type="Proteomes" id="UP000554235">
    <property type="component" value="Unassembled WGS sequence"/>
</dbReference>
<dbReference type="InterPro" id="IPR035552">
    <property type="entry name" value="Mti1_SH3"/>
</dbReference>
<evidence type="ECO:0000313" key="6">
    <source>
        <dbReference type="Proteomes" id="UP000554235"/>
    </source>
</evidence>
<dbReference type="EMBL" id="JAADYS010001164">
    <property type="protein sequence ID" value="KAF4464619.1"/>
    <property type="molecule type" value="Genomic_DNA"/>
</dbReference>
<sequence length="99" mass="10976">MAAPFRVKALYEYSSPHEDDLNFGAGQIITVTDEDDADWYGGEYLDDHGVKQEGIFPRNFVEKFEPTAPPRPTRTRPKKEAEAAHPAEDIASPPPPPPA</sequence>
<dbReference type="InterPro" id="IPR036028">
    <property type="entry name" value="SH3-like_dom_sf"/>
</dbReference>
<feature type="non-terminal residue" evidence="5">
    <location>
        <position position="99"/>
    </location>
</feature>
<dbReference type="PRINTS" id="PR00452">
    <property type="entry name" value="SH3DOMAIN"/>
</dbReference>
<dbReference type="PANTHER" id="PTHR46026">
    <property type="entry name" value="RHO-TYPE GUANINE NUCLEOTIDE EXCHANGE FACTOR, ISOFORM F"/>
    <property type="match status" value="1"/>
</dbReference>
<dbReference type="PANTHER" id="PTHR46026:SF1">
    <property type="entry name" value="RHO-TYPE GUANINE NUCLEOTIDE EXCHANGE FACTOR, ISOFORM F"/>
    <property type="match status" value="1"/>
</dbReference>
<name>A0A8H4LBN9_9HYPO</name>
<keyword evidence="1 2" id="KW-0728">SH3 domain</keyword>
<dbReference type="AlphaFoldDB" id="A0A8H4LBN9"/>
<evidence type="ECO:0000313" key="5">
    <source>
        <dbReference type="EMBL" id="KAF4464619.1"/>
    </source>
</evidence>
<protein>
    <submittedName>
        <fullName evidence="5">Myosin tail region-interacting MTI1</fullName>
    </submittedName>
</protein>
<evidence type="ECO:0000256" key="1">
    <source>
        <dbReference type="ARBA" id="ARBA00022443"/>
    </source>
</evidence>
<feature type="compositionally biased region" description="Basic and acidic residues" evidence="3">
    <location>
        <begin position="78"/>
        <end position="88"/>
    </location>
</feature>
<dbReference type="Gene3D" id="2.30.30.40">
    <property type="entry name" value="SH3 Domains"/>
    <property type="match status" value="1"/>
</dbReference>
<evidence type="ECO:0000259" key="4">
    <source>
        <dbReference type="PROSITE" id="PS50002"/>
    </source>
</evidence>